<feature type="region of interest" description="Disordered" evidence="1">
    <location>
        <begin position="1"/>
        <end position="75"/>
    </location>
</feature>
<dbReference type="Pfam" id="PF00069">
    <property type="entry name" value="Pkinase"/>
    <property type="match status" value="1"/>
</dbReference>
<gene>
    <name evidence="3" type="ORF">GPECTOR_51g740</name>
</gene>
<dbReference type="InterPro" id="IPR008271">
    <property type="entry name" value="Ser/Thr_kinase_AS"/>
</dbReference>
<dbReference type="PROSITE" id="PS00108">
    <property type="entry name" value="PROTEIN_KINASE_ST"/>
    <property type="match status" value="1"/>
</dbReference>
<dbReference type="EMBL" id="LSYV01000052">
    <property type="protein sequence ID" value="KXZ45754.1"/>
    <property type="molecule type" value="Genomic_DNA"/>
</dbReference>
<evidence type="ECO:0000259" key="2">
    <source>
        <dbReference type="PROSITE" id="PS50011"/>
    </source>
</evidence>
<dbReference type="Proteomes" id="UP000075714">
    <property type="component" value="Unassembled WGS sequence"/>
</dbReference>
<proteinExistence type="predicted"/>
<evidence type="ECO:0000313" key="4">
    <source>
        <dbReference type="Proteomes" id="UP000075714"/>
    </source>
</evidence>
<name>A0A150G7D7_GONPE</name>
<feature type="domain" description="Protein kinase" evidence="2">
    <location>
        <begin position="1"/>
        <end position="202"/>
    </location>
</feature>
<dbReference type="OrthoDB" id="1918485at2759"/>
<dbReference type="Gene3D" id="1.10.510.10">
    <property type="entry name" value="Transferase(Phosphotransferase) domain 1"/>
    <property type="match status" value="1"/>
</dbReference>
<accession>A0A150G7D7</accession>
<dbReference type="PANTHER" id="PTHR44329:SF214">
    <property type="entry name" value="PROTEIN KINASE DOMAIN-CONTAINING PROTEIN"/>
    <property type="match status" value="1"/>
</dbReference>
<dbReference type="InterPro" id="IPR051681">
    <property type="entry name" value="Ser/Thr_Kinases-Pseudokinases"/>
</dbReference>
<dbReference type="PROSITE" id="PS50011">
    <property type="entry name" value="PROTEIN_KINASE_DOM"/>
    <property type="match status" value="1"/>
</dbReference>
<reference evidence="4" key="1">
    <citation type="journal article" date="2016" name="Nat. Commun.">
        <title>The Gonium pectorale genome demonstrates co-option of cell cycle regulation during the evolution of multicellularity.</title>
        <authorList>
            <person name="Hanschen E.R."/>
            <person name="Marriage T.N."/>
            <person name="Ferris P.J."/>
            <person name="Hamaji T."/>
            <person name="Toyoda A."/>
            <person name="Fujiyama A."/>
            <person name="Neme R."/>
            <person name="Noguchi H."/>
            <person name="Minakuchi Y."/>
            <person name="Suzuki M."/>
            <person name="Kawai-Toyooka H."/>
            <person name="Smith D.R."/>
            <person name="Sparks H."/>
            <person name="Anderson J."/>
            <person name="Bakaric R."/>
            <person name="Luria V."/>
            <person name="Karger A."/>
            <person name="Kirschner M.W."/>
            <person name="Durand P.M."/>
            <person name="Michod R.E."/>
            <person name="Nozaki H."/>
            <person name="Olson B.J."/>
        </authorList>
    </citation>
    <scope>NUCLEOTIDE SEQUENCE [LARGE SCALE GENOMIC DNA]</scope>
    <source>
        <strain evidence="4">NIES-2863</strain>
    </source>
</reference>
<dbReference type="Gene3D" id="3.30.200.20">
    <property type="entry name" value="Phosphorylase Kinase, domain 1"/>
    <property type="match status" value="1"/>
</dbReference>
<dbReference type="GO" id="GO:0004674">
    <property type="term" value="F:protein serine/threonine kinase activity"/>
    <property type="evidence" value="ECO:0007669"/>
    <property type="project" value="TreeGrafter"/>
</dbReference>
<dbReference type="InterPro" id="IPR000719">
    <property type="entry name" value="Prot_kinase_dom"/>
</dbReference>
<comment type="caution">
    <text evidence="3">The sequence shown here is derived from an EMBL/GenBank/DDBJ whole genome shotgun (WGS) entry which is preliminary data.</text>
</comment>
<dbReference type="SMART" id="SM00220">
    <property type="entry name" value="S_TKc"/>
    <property type="match status" value="1"/>
</dbReference>
<sequence>MAAMRLLGRPVETLSEHDCRRPPGAPEAARGDPRVSDPALEDRRSESQRGPEGPADASDAKVEAEVDAAADQAEADAQQRQMRLFAAEVAVLGRCDHPNVVRLLAACLTPPRMCLVMELCETSLERLLYGGEGESRTRLPLGQVLRIAVQVCQGLEYLHPAIVHRDLKPANVLINGANTEAPVAKLAVRILAGRGARQNLMS</sequence>
<feature type="compositionally biased region" description="Basic and acidic residues" evidence="1">
    <location>
        <begin position="29"/>
        <end position="49"/>
    </location>
</feature>
<evidence type="ECO:0000256" key="1">
    <source>
        <dbReference type="SAM" id="MobiDB-lite"/>
    </source>
</evidence>
<keyword evidence="4" id="KW-1185">Reference proteome</keyword>
<organism evidence="3 4">
    <name type="scientific">Gonium pectorale</name>
    <name type="common">Green alga</name>
    <dbReference type="NCBI Taxonomy" id="33097"/>
    <lineage>
        <taxon>Eukaryota</taxon>
        <taxon>Viridiplantae</taxon>
        <taxon>Chlorophyta</taxon>
        <taxon>core chlorophytes</taxon>
        <taxon>Chlorophyceae</taxon>
        <taxon>CS clade</taxon>
        <taxon>Chlamydomonadales</taxon>
        <taxon>Volvocaceae</taxon>
        <taxon>Gonium</taxon>
    </lineage>
</organism>
<dbReference type="InterPro" id="IPR011009">
    <property type="entry name" value="Kinase-like_dom_sf"/>
</dbReference>
<dbReference type="AlphaFoldDB" id="A0A150G7D7"/>
<dbReference type="GO" id="GO:0005524">
    <property type="term" value="F:ATP binding"/>
    <property type="evidence" value="ECO:0007669"/>
    <property type="project" value="InterPro"/>
</dbReference>
<dbReference type="PANTHER" id="PTHR44329">
    <property type="entry name" value="SERINE/THREONINE-PROTEIN KINASE TNNI3K-RELATED"/>
    <property type="match status" value="1"/>
</dbReference>
<dbReference type="STRING" id="33097.A0A150G7D7"/>
<dbReference type="SUPFAM" id="SSF56112">
    <property type="entry name" value="Protein kinase-like (PK-like)"/>
    <property type="match status" value="1"/>
</dbReference>
<evidence type="ECO:0000313" key="3">
    <source>
        <dbReference type="EMBL" id="KXZ45754.1"/>
    </source>
</evidence>
<protein>
    <recommendedName>
        <fullName evidence="2">Protein kinase domain-containing protein</fullName>
    </recommendedName>
</protein>